<accession>A0ABD4XIR8</accession>
<sequence length="98" mass="11261">MKKDMMALLSLIDESTHSIETQSDPKLSAIFTNFNQKKDYQLQKALIDLKSEINIYQLNNGYRTPKFLTRIVLDISSVTSVNESFGMTAFFSNLWFGK</sequence>
<evidence type="ECO:0000313" key="1">
    <source>
        <dbReference type="EMBL" id="MDF8371057.1"/>
    </source>
</evidence>
<proteinExistence type="predicted"/>
<name>A0ABD4XIR8_WEIPA</name>
<gene>
    <name evidence="1" type="ORF">G9403_05200</name>
</gene>
<dbReference type="Proteomes" id="UP001215461">
    <property type="component" value="Unassembled WGS sequence"/>
</dbReference>
<reference evidence="1 2" key="1">
    <citation type="submission" date="2020-03" db="EMBL/GenBank/DDBJ databases">
        <title>Comparative genomics of Weissella paramesenteroides.</title>
        <authorList>
            <person name="Kant R."/>
            <person name="Takala T."/>
            <person name="Saris P."/>
        </authorList>
    </citation>
    <scope>NUCLEOTIDE SEQUENCE [LARGE SCALE GENOMIC DNA]</scope>
    <source>
        <strain evidence="1 2">SJ27-4</strain>
    </source>
</reference>
<evidence type="ECO:0000313" key="2">
    <source>
        <dbReference type="Proteomes" id="UP001215461"/>
    </source>
</evidence>
<protein>
    <recommendedName>
        <fullName evidence="3">Bacteriocin immunity protein</fullName>
    </recommendedName>
</protein>
<dbReference type="AlphaFoldDB" id="A0ABD4XIR8"/>
<evidence type="ECO:0008006" key="3">
    <source>
        <dbReference type="Google" id="ProtNLM"/>
    </source>
</evidence>
<dbReference type="SUPFAM" id="SSF109797">
    <property type="entry name" value="Bacteriocin immunity protein-like"/>
    <property type="match status" value="1"/>
</dbReference>
<comment type="caution">
    <text evidence="1">The sequence shown here is derived from an EMBL/GenBank/DDBJ whole genome shotgun (WGS) entry which is preliminary data.</text>
</comment>
<organism evidence="1 2">
    <name type="scientific">Weissella paramesenteroides</name>
    <name type="common">Leuconostoc paramesenteroides</name>
    <dbReference type="NCBI Taxonomy" id="1249"/>
    <lineage>
        <taxon>Bacteria</taxon>
        <taxon>Bacillati</taxon>
        <taxon>Bacillota</taxon>
        <taxon>Bacilli</taxon>
        <taxon>Lactobacillales</taxon>
        <taxon>Lactobacillaceae</taxon>
        <taxon>Weissella</taxon>
    </lineage>
</organism>
<dbReference type="EMBL" id="JAANXN010000006">
    <property type="protein sequence ID" value="MDF8371057.1"/>
    <property type="molecule type" value="Genomic_DNA"/>
</dbReference>
<dbReference type="RefSeq" id="WP_002828677.1">
    <property type="nucleotide sequence ID" value="NZ_CABKOP010000009.1"/>
</dbReference>